<dbReference type="GO" id="GO:0006352">
    <property type="term" value="P:DNA-templated transcription initiation"/>
    <property type="evidence" value="ECO:0007669"/>
    <property type="project" value="InterPro"/>
</dbReference>
<dbReference type="Proteomes" id="UP000077628">
    <property type="component" value="Unassembled WGS sequence"/>
</dbReference>
<proteinExistence type="inferred from homology"/>
<dbReference type="Gene3D" id="1.10.1740.10">
    <property type="match status" value="1"/>
</dbReference>
<keyword evidence="2" id="KW-0805">Transcription regulation</keyword>
<keyword evidence="4" id="KW-0804">Transcription</keyword>
<feature type="domain" description="RNA polymerase sigma-70 region 2" evidence="5">
    <location>
        <begin position="11"/>
        <end position="71"/>
    </location>
</feature>
<dbReference type="InterPro" id="IPR007627">
    <property type="entry name" value="RNA_pol_sigma70_r2"/>
</dbReference>
<dbReference type="GO" id="GO:0016987">
    <property type="term" value="F:sigma factor activity"/>
    <property type="evidence" value="ECO:0007669"/>
    <property type="project" value="UniProtKB-KW"/>
</dbReference>
<dbReference type="RefSeq" id="WP_064030890.1">
    <property type="nucleotide sequence ID" value="NZ_LUUK01000196.1"/>
</dbReference>
<protein>
    <submittedName>
        <fullName evidence="7">RNA polymerase subunit sigma-70</fullName>
    </submittedName>
</protein>
<dbReference type="GO" id="GO:0003677">
    <property type="term" value="F:DNA binding"/>
    <property type="evidence" value="ECO:0007669"/>
    <property type="project" value="InterPro"/>
</dbReference>
<dbReference type="Pfam" id="PF04542">
    <property type="entry name" value="Sigma70_r2"/>
    <property type="match status" value="1"/>
</dbReference>
<dbReference type="STRING" id="702114.A1355_11850"/>
<evidence type="ECO:0000256" key="1">
    <source>
        <dbReference type="ARBA" id="ARBA00010641"/>
    </source>
</evidence>
<dbReference type="AlphaFoldDB" id="A0A177NBK1"/>
<feature type="domain" description="RNA polymerase sigma factor 70 region 4 type 2" evidence="6">
    <location>
        <begin position="107"/>
        <end position="159"/>
    </location>
</feature>
<comment type="caution">
    <text evidence="7">The sequence shown here is derived from an EMBL/GenBank/DDBJ whole genome shotgun (WGS) entry which is preliminary data.</text>
</comment>
<gene>
    <name evidence="7" type="ORF">A1355_11850</name>
</gene>
<accession>A0A177NBK1</accession>
<dbReference type="InterPro" id="IPR036388">
    <property type="entry name" value="WH-like_DNA-bd_sf"/>
</dbReference>
<dbReference type="InterPro" id="IPR013325">
    <property type="entry name" value="RNA_pol_sigma_r2"/>
</dbReference>
<evidence type="ECO:0000256" key="2">
    <source>
        <dbReference type="ARBA" id="ARBA00023015"/>
    </source>
</evidence>
<evidence type="ECO:0000256" key="3">
    <source>
        <dbReference type="ARBA" id="ARBA00023082"/>
    </source>
</evidence>
<dbReference type="EMBL" id="LUUK01000196">
    <property type="protein sequence ID" value="OAI14994.1"/>
    <property type="molecule type" value="Genomic_DNA"/>
</dbReference>
<name>A0A177NBK1_9GAMM</name>
<dbReference type="PANTHER" id="PTHR43133:SF63">
    <property type="entry name" value="RNA POLYMERASE SIGMA FACTOR FECI-RELATED"/>
    <property type="match status" value="1"/>
</dbReference>
<evidence type="ECO:0000259" key="6">
    <source>
        <dbReference type="Pfam" id="PF08281"/>
    </source>
</evidence>
<comment type="similarity">
    <text evidence="1">Belongs to the sigma-70 factor family. ECF subfamily.</text>
</comment>
<dbReference type="Pfam" id="PF08281">
    <property type="entry name" value="Sigma70_r4_2"/>
    <property type="match status" value="1"/>
</dbReference>
<reference evidence="8" key="1">
    <citation type="submission" date="2016-03" db="EMBL/GenBank/DDBJ databases">
        <authorList>
            <person name="Heylen K."/>
            <person name="De Vos P."/>
            <person name="Vekeman B."/>
        </authorList>
    </citation>
    <scope>NUCLEOTIDE SEQUENCE [LARGE SCALE GENOMIC DNA]</scope>
    <source>
        <strain evidence="8">R-45383</strain>
    </source>
</reference>
<evidence type="ECO:0000313" key="7">
    <source>
        <dbReference type="EMBL" id="OAI14994.1"/>
    </source>
</evidence>
<evidence type="ECO:0000259" key="5">
    <source>
        <dbReference type="Pfam" id="PF04542"/>
    </source>
</evidence>
<dbReference type="InterPro" id="IPR013324">
    <property type="entry name" value="RNA_pol_sigma_r3/r4-like"/>
</dbReference>
<dbReference type="InterPro" id="IPR014284">
    <property type="entry name" value="RNA_pol_sigma-70_dom"/>
</dbReference>
<sequence length="166" mass="19137">MTAARIAEFLDQHRDQLSRFILRKLGSEEMSADILQEAYLRLSRHGAPERIENPRAFVYRVIGNLVIDYQRLSANRLMQDIDEVSLHAIAAPAPGPELRYEHQQRLQAMQQAMAELPDDCRLAFYWNRVEGLGHAEVAARLNISESMVAKHLARAMRHCRDRLKGY</sequence>
<dbReference type="InterPro" id="IPR039425">
    <property type="entry name" value="RNA_pol_sigma-70-like"/>
</dbReference>
<organism evidence="7 8">
    <name type="scientific">Methylomonas koyamae</name>
    <dbReference type="NCBI Taxonomy" id="702114"/>
    <lineage>
        <taxon>Bacteria</taxon>
        <taxon>Pseudomonadati</taxon>
        <taxon>Pseudomonadota</taxon>
        <taxon>Gammaproteobacteria</taxon>
        <taxon>Methylococcales</taxon>
        <taxon>Methylococcaceae</taxon>
        <taxon>Methylomonas</taxon>
    </lineage>
</organism>
<evidence type="ECO:0000313" key="8">
    <source>
        <dbReference type="Proteomes" id="UP000077628"/>
    </source>
</evidence>
<dbReference type="NCBIfam" id="TIGR02937">
    <property type="entry name" value="sigma70-ECF"/>
    <property type="match status" value="1"/>
</dbReference>
<dbReference type="SUPFAM" id="SSF88659">
    <property type="entry name" value="Sigma3 and sigma4 domains of RNA polymerase sigma factors"/>
    <property type="match status" value="1"/>
</dbReference>
<keyword evidence="3" id="KW-0731">Sigma factor</keyword>
<dbReference type="PANTHER" id="PTHR43133">
    <property type="entry name" value="RNA POLYMERASE ECF-TYPE SIGMA FACTO"/>
    <property type="match status" value="1"/>
</dbReference>
<evidence type="ECO:0000256" key="4">
    <source>
        <dbReference type="ARBA" id="ARBA00023163"/>
    </source>
</evidence>
<dbReference type="InterPro" id="IPR013249">
    <property type="entry name" value="RNA_pol_sigma70_r4_t2"/>
</dbReference>
<keyword evidence="8" id="KW-1185">Reference proteome</keyword>
<dbReference type="Gene3D" id="1.10.10.10">
    <property type="entry name" value="Winged helix-like DNA-binding domain superfamily/Winged helix DNA-binding domain"/>
    <property type="match status" value="1"/>
</dbReference>
<dbReference type="SUPFAM" id="SSF88946">
    <property type="entry name" value="Sigma2 domain of RNA polymerase sigma factors"/>
    <property type="match status" value="1"/>
</dbReference>